<dbReference type="OrthoDB" id="4217619at2759"/>
<reference evidence="1" key="1">
    <citation type="submission" date="2022-06" db="EMBL/GenBank/DDBJ databases">
        <title>Complete genome sequences of two strains of the flax pathogen Septoria linicola.</title>
        <authorList>
            <person name="Lapalu N."/>
            <person name="Simon A."/>
            <person name="Demenou B."/>
            <person name="Paumier D."/>
            <person name="Guillot M.-P."/>
            <person name="Gout L."/>
            <person name="Valade R."/>
        </authorList>
    </citation>
    <scope>NUCLEOTIDE SEQUENCE</scope>
    <source>
        <strain evidence="1">SE15195</strain>
    </source>
</reference>
<name>A0A9Q9AJA4_9PEZI</name>
<accession>A0A9Q9AJA4</accession>
<proteinExistence type="predicted"/>
<evidence type="ECO:0008006" key="3">
    <source>
        <dbReference type="Google" id="ProtNLM"/>
    </source>
</evidence>
<evidence type="ECO:0000313" key="1">
    <source>
        <dbReference type="EMBL" id="USW48909.1"/>
    </source>
</evidence>
<protein>
    <recommendedName>
        <fullName evidence="3">F-box domain-containing protein</fullName>
    </recommendedName>
</protein>
<dbReference type="Proteomes" id="UP001056384">
    <property type="component" value="Chromosome 2"/>
</dbReference>
<dbReference type="EMBL" id="CP099419">
    <property type="protein sequence ID" value="USW48909.1"/>
    <property type="molecule type" value="Genomic_DNA"/>
</dbReference>
<keyword evidence="2" id="KW-1185">Reference proteome</keyword>
<organism evidence="1 2">
    <name type="scientific">Septoria linicola</name>
    <dbReference type="NCBI Taxonomy" id="215465"/>
    <lineage>
        <taxon>Eukaryota</taxon>
        <taxon>Fungi</taxon>
        <taxon>Dikarya</taxon>
        <taxon>Ascomycota</taxon>
        <taxon>Pezizomycotina</taxon>
        <taxon>Dothideomycetes</taxon>
        <taxon>Dothideomycetidae</taxon>
        <taxon>Mycosphaerellales</taxon>
        <taxon>Mycosphaerellaceae</taxon>
        <taxon>Septoria</taxon>
    </lineage>
</organism>
<evidence type="ECO:0000313" key="2">
    <source>
        <dbReference type="Proteomes" id="UP001056384"/>
    </source>
</evidence>
<dbReference type="AlphaFoldDB" id="A0A9Q9AJA4"/>
<sequence>MATPTSSAARSGFLELPREVRDMIYRYACPYKWVDICQMPELLQQPNASRLCRQTRRESLDVFYGEGNWLIDLRGWMKAYPKSWSTCDIFTNWVAALGDENAARLRRLIFYHNNFTITYNINNKFNPRIDYTMRRNRSFEYELALDAPIGYTIEQAFRRAENHLNVCLEALNILTAGRPLSVTDIMDLFQIIEEFKPGLCSRNGIAW</sequence>
<gene>
    <name evidence="1" type="ORF">Slin15195_G022280</name>
</gene>